<evidence type="ECO:0000313" key="2">
    <source>
        <dbReference type="EMBL" id="ESP04104.1"/>
    </source>
</evidence>
<reference evidence="2 3" key="1">
    <citation type="journal article" date="2013" name="Nature">
        <title>Insights into bilaterian evolution from three spiralian genomes.</title>
        <authorList>
            <person name="Simakov O."/>
            <person name="Marletaz F."/>
            <person name="Cho S.J."/>
            <person name="Edsinger-Gonzales E."/>
            <person name="Havlak P."/>
            <person name="Hellsten U."/>
            <person name="Kuo D.H."/>
            <person name="Larsson T."/>
            <person name="Lv J."/>
            <person name="Arendt D."/>
            <person name="Savage R."/>
            <person name="Osoegawa K."/>
            <person name="de Jong P."/>
            <person name="Grimwood J."/>
            <person name="Chapman J.A."/>
            <person name="Shapiro H."/>
            <person name="Aerts A."/>
            <person name="Otillar R.P."/>
            <person name="Terry A.Y."/>
            <person name="Boore J.L."/>
            <person name="Grigoriev I.V."/>
            <person name="Lindberg D.R."/>
            <person name="Seaver E.C."/>
            <person name="Weisblat D.A."/>
            <person name="Putnam N.H."/>
            <person name="Rokhsar D.S."/>
        </authorList>
    </citation>
    <scope>NUCLEOTIDE SEQUENCE [LARGE SCALE GENOMIC DNA]</scope>
</reference>
<protein>
    <submittedName>
        <fullName evidence="2">Uncharacterized protein</fullName>
    </submittedName>
</protein>
<keyword evidence="1" id="KW-0732">Signal</keyword>
<evidence type="ECO:0000313" key="3">
    <source>
        <dbReference type="Proteomes" id="UP000030746"/>
    </source>
</evidence>
<gene>
    <name evidence="2" type="ORF">LOTGIDRAFT_136836</name>
</gene>
<dbReference type="GeneID" id="20233846"/>
<dbReference type="HOGENOM" id="CLU_2694927_0_0_1"/>
<dbReference type="EMBL" id="KB199882">
    <property type="protein sequence ID" value="ESP04104.1"/>
    <property type="molecule type" value="Genomic_DNA"/>
</dbReference>
<dbReference type="Proteomes" id="UP000030746">
    <property type="component" value="Unassembled WGS sequence"/>
</dbReference>
<proteinExistence type="predicted"/>
<dbReference type="RefSeq" id="XP_009045189.1">
    <property type="nucleotide sequence ID" value="XM_009046941.1"/>
</dbReference>
<feature type="chain" id="PRO_5004716093" evidence="1">
    <location>
        <begin position="17"/>
        <end position="74"/>
    </location>
</feature>
<feature type="non-terminal residue" evidence="2">
    <location>
        <position position="1"/>
    </location>
</feature>
<keyword evidence="3" id="KW-1185">Reference proteome</keyword>
<organism evidence="2 3">
    <name type="scientific">Lottia gigantea</name>
    <name type="common">Giant owl limpet</name>
    <dbReference type="NCBI Taxonomy" id="225164"/>
    <lineage>
        <taxon>Eukaryota</taxon>
        <taxon>Metazoa</taxon>
        <taxon>Spiralia</taxon>
        <taxon>Lophotrochozoa</taxon>
        <taxon>Mollusca</taxon>
        <taxon>Gastropoda</taxon>
        <taxon>Patellogastropoda</taxon>
        <taxon>Lottioidea</taxon>
        <taxon>Lottiidae</taxon>
        <taxon>Lottia</taxon>
    </lineage>
</organism>
<name>V4AIZ0_LOTGI</name>
<sequence>LSLGFILSGVFVLVSELEEYDDDGDDIDDDVDEHDPNWSIGSMEFTFEDVFSFPDTTPTFQTQYVFDSQGCFSP</sequence>
<accession>V4AIZ0</accession>
<feature type="signal peptide" evidence="1">
    <location>
        <begin position="1"/>
        <end position="16"/>
    </location>
</feature>
<dbReference type="CTD" id="20233846"/>
<dbReference type="AlphaFoldDB" id="V4AIZ0"/>
<evidence type="ECO:0000256" key="1">
    <source>
        <dbReference type="SAM" id="SignalP"/>
    </source>
</evidence>
<dbReference type="KEGG" id="lgi:LOTGIDRAFT_136836"/>